<dbReference type="PANTHER" id="PTHR43464">
    <property type="entry name" value="METHYLTRANSFERASE"/>
    <property type="match status" value="1"/>
</dbReference>
<dbReference type="Gene3D" id="3.40.50.150">
    <property type="entry name" value="Vaccinia Virus protein VP39"/>
    <property type="match status" value="1"/>
</dbReference>
<name>A0ABN6M5T9_9BACT</name>
<keyword evidence="2" id="KW-0808">Transferase</keyword>
<dbReference type="PANTHER" id="PTHR43464:SF92">
    <property type="entry name" value="SLR1071 PROTEIN"/>
    <property type="match status" value="1"/>
</dbReference>
<keyword evidence="2" id="KW-0489">Methyltransferase</keyword>
<dbReference type="Proteomes" id="UP000830055">
    <property type="component" value="Chromosome"/>
</dbReference>
<dbReference type="RefSeq" id="WP_284154600.1">
    <property type="nucleotide sequence ID" value="NZ_AP025516.1"/>
</dbReference>
<dbReference type="Pfam" id="PF13649">
    <property type="entry name" value="Methyltransf_25"/>
    <property type="match status" value="1"/>
</dbReference>
<protein>
    <submittedName>
        <fullName evidence="2">Methyltransferase</fullName>
    </submittedName>
</protein>
<dbReference type="GO" id="GO:0032259">
    <property type="term" value="P:methylation"/>
    <property type="evidence" value="ECO:0007669"/>
    <property type="project" value="UniProtKB-KW"/>
</dbReference>
<proteinExistence type="predicted"/>
<dbReference type="SUPFAM" id="SSF53335">
    <property type="entry name" value="S-adenosyl-L-methionine-dependent methyltransferases"/>
    <property type="match status" value="1"/>
</dbReference>
<dbReference type="InterPro" id="IPR041698">
    <property type="entry name" value="Methyltransf_25"/>
</dbReference>
<dbReference type="EMBL" id="AP025516">
    <property type="protein sequence ID" value="BDD87580.1"/>
    <property type="molecule type" value="Genomic_DNA"/>
</dbReference>
<dbReference type="GO" id="GO:0008168">
    <property type="term" value="F:methyltransferase activity"/>
    <property type="evidence" value="ECO:0007669"/>
    <property type="project" value="UniProtKB-KW"/>
</dbReference>
<keyword evidence="3" id="KW-1185">Reference proteome</keyword>
<evidence type="ECO:0000313" key="3">
    <source>
        <dbReference type="Proteomes" id="UP000830055"/>
    </source>
</evidence>
<evidence type="ECO:0000313" key="2">
    <source>
        <dbReference type="EMBL" id="BDD87580.1"/>
    </source>
</evidence>
<accession>A0ABN6M5T9</accession>
<gene>
    <name evidence="2" type="ORF">DPPLL_19450</name>
</gene>
<dbReference type="CDD" id="cd02440">
    <property type="entry name" value="AdoMet_MTases"/>
    <property type="match status" value="1"/>
</dbReference>
<feature type="domain" description="Methyltransferase" evidence="1">
    <location>
        <begin position="54"/>
        <end position="144"/>
    </location>
</feature>
<reference evidence="2 3" key="1">
    <citation type="submission" date="2022-01" db="EMBL/GenBank/DDBJ databases">
        <title>Desulfofustis limnae sp. nov., a novel mesophilic sulfate-reducing bacterium isolated from marsh soil.</title>
        <authorList>
            <person name="Watanabe M."/>
            <person name="Takahashi A."/>
            <person name="Kojima H."/>
            <person name="Fukui M."/>
        </authorList>
    </citation>
    <scope>NUCLEOTIDE SEQUENCE [LARGE SCALE GENOMIC DNA]</scope>
    <source>
        <strain evidence="2 3">PPLL</strain>
    </source>
</reference>
<sequence>MQTDDATGNEREPVEHFEPLPAGLAATFYRLATPHQRDGLYYRRVLTEHRCHRVLELGCGTGRISDYLTRSGFAVVGIDISPAMLQDGRNQRLAPVAQMDMCRLGFHSRFDAAIIAWNTLNLLGRKAAIRSCLEEVRTVLAPGGLLLLHLFVPDQNLIDHPGQRFFQFSLFDLPAGGRLIKETLRSYDPSAHSLLLEERYKLRFLPNGRANENYRHDLHLAAFPADTWLSLLHTTGFTVHHRQASFEEQSTTHTQPSILLIIAQCAT</sequence>
<organism evidence="2 3">
    <name type="scientific">Desulfofustis limnaeus</name>
    <dbReference type="NCBI Taxonomy" id="2740163"/>
    <lineage>
        <taxon>Bacteria</taxon>
        <taxon>Pseudomonadati</taxon>
        <taxon>Thermodesulfobacteriota</taxon>
        <taxon>Desulfobulbia</taxon>
        <taxon>Desulfobulbales</taxon>
        <taxon>Desulfocapsaceae</taxon>
        <taxon>Desulfofustis</taxon>
    </lineage>
</organism>
<dbReference type="InterPro" id="IPR029063">
    <property type="entry name" value="SAM-dependent_MTases_sf"/>
</dbReference>
<evidence type="ECO:0000259" key="1">
    <source>
        <dbReference type="Pfam" id="PF13649"/>
    </source>
</evidence>